<dbReference type="InterPro" id="IPR010982">
    <property type="entry name" value="Lambda_DNA-bd_dom_sf"/>
</dbReference>
<name>A0ABX1AUZ3_9ACTN</name>
<dbReference type="CDD" id="cd00093">
    <property type="entry name" value="HTH_XRE"/>
    <property type="match status" value="1"/>
</dbReference>
<protein>
    <submittedName>
        <fullName evidence="3">Helix-turn-helix domain-containing protein</fullName>
    </submittedName>
</protein>
<keyword evidence="4" id="KW-1185">Reference proteome</keyword>
<dbReference type="SMART" id="SM00530">
    <property type="entry name" value="HTH_XRE"/>
    <property type="match status" value="1"/>
</dbReference>
<organism evidence="3 4">
    <name type="scientific">Streptomyces spiramenti</name>
    <dbReference type="NCBI Taxonomy" id="2720606"/>
    <lineage>
        <taxon>Bacteria</taxon>
        <taxon>Bacillati</taxon>
        <taxon>Actinomycetota</taxon>
        <taxon>Actinomycetes</taxon>
        <taxon>Kitasatosporales</taxon>
        <taxon>Streptomycetaceae</taxon>
        <taxon>Streptomyces</taxon>
    </lineage>
</organism>
<dbReference type="Gene3D" id="1.10.260.40">
    <property type="entry name" value="lambda repressor-like DNA-binding domains"/>
    <property type="match status" value="1"/>
</dbReference>
<evidence type="ECO:0000256" key="1">
    <source>
        <dbReference type="SAM" id="MobiDB-lite"/>
    </source>
</evidence>
<dbReference type="Pfam" id="PF13560">
    <property type="entry name" value="HTH_31"/>
    <property type="match status" value="1"/>
</dbReference>
<accession>A0ABX1AUZ3</accession>
<feature type="region of interest" description="Disordered" evidence="1">
    <location>
        <begin position="81"/>
        <end position="113"/>
    </location>
</feature>
<feature type="non-terminal residue" evidence="3">
    <location>
        <position position="113"/>
    </location>
</feature>
<dbReference type="SUPFAM" id="SSF47413">
    <property type="entry name" value="lambda repressor-like DNA-binding domains"/>
    <property type="match status" value="1"/>
</dbReference>
<proteinExistence type="predicted"/>
<evidence type="ECO:0000313" key="4">
    <source>
        <dbReference type="Proteomes" id="UP000746503"/>
    </source>
</evidence>
<feature type="compositionally biased region" description="Low complexity" evidence="1">
    <location>
        <begin position="93"/>
        <end position="113"/>
    </location>
</feature>
<comment type="caution">
    <text evidence="3">The sequence shown here is derived from an EMBL/GenBank/DDBJ whole genome shotgun (WGS) entry which is preliminary data.</text>
</comment>
<reference evidence="3 4" key="1">
    <citation type="submission" date="2020-03" db="EMBL/GenBank/DDBJ databases">
        <title>Draft genome of Streptomyces sp. ventii, isolated from the Axial Seamount in the Pacific Ocean, and resequencing of the two type strains Streptomyces lonarensis strain NCL 716 and Streptomyces bohaiensis strain 11A07.</title>
        <authorList>
            <person name="Loughran R.M."/>
            <person name="Pfannmuller K.M."/>
            <person name="Wasson B.J."/>
            <person name="Deadmond M.C."/>
            <person name="Paddock B.E."/>
            <person name="Koyack M.J."/>
            <person name="Gallegos D.A."/>
            <person name="Mitchell E.A."/>
            <person name="Ushijima B."/>
            <person name="Saw J.H."/>
            <person name="Mcphail K.L."/>
            <person name="Videau P."/>
        </authorList>
    </citation>
    <scope>NUCLEOTIDE SEQUENCE [LARGE SCALE GENOMIC DNA]</scope>
    <source>
        <strain evidence="4">5675061</strain>
    </source>
</reference>
<sequence length="113" mass="11668">MVQDGAAAEFARLVRELKERSGLSYGALARRLHMSASTLHRYGSGAAVPVDYAPVERIARACGADRAELVALHRAWVLADAARPPRGRPPSPGSCAGCSSTAAPSATCSAAPP</sequence>
<dbReference type="Proteomes" id="UP000746503">
    <property type="component" value="Unassembled WGS sequence"/>
</dbReference>
<dbReference type="EMBL" id="JAAVJB010000452">
    <property type="protein sequence ID" value="NJP69268.1"/>
    <property type="molecule type" value="Genomic_DNA"/>
</dbReference>
<feature type="domain" description="HTH cro/C1-type" evidence="2">
    <location>
        <begin position="14"/>
        <end position="69"/>
    </location>
</feature>
<gene>
    <name evidence="3" type="ORF">HCJ92_24075</name>
</gene>
<dbReference type="InterPro" id="IPR001387">
    <property type="entry name" value="Cro/C1-type_HTH"/>
</dbReference>
<evidence type="ECO:0000313" key="3">
    <source>
        <dbReference type="EMBL" id="NJP69268.1"/>
    </source>
</evidence>
<evidence type="ECO:0000259" key="2">
    <source>
        <dbReference type="PROSITE" id="PS50943"/>
    </source>
</evidence>
<dbReference type="PROSITE" id="PS50943">
    <property type="entry name" value="HTH_CROC1"/>
    <property type="match status" value="1"/>
</dbReference>